<keyword evidence="3" id="KW-0443">Lipid metabolism</keyword>
<dbReference type="GO" id="GO:0005739">
    <property type="term" value="C:mitochondrion"/>
    <property type="evidence" value="ECO:0007669"/>
    <property type="project" value="TreeGrafter"/>
</dbReference>
<evidence type="ECO:0000256" key="3">
    <source>
        <dbReference type="ARBA" id="ARBA00023098"/>
    </source>
</evidence>
<comment type="caution">
    <text evidence="8">The sequence shown here is derived from an EMBL/GenBank/DDBJ whole genome shotgun (WGS) entry which is preliminary data.</text>
</comment>
<dbReference type="AlphaFoldDB" id="A0A9D4LQD7"/>
<dbReference type="Proteomes" id="UP000828390">
    <property type="component" value="Unassembled WGS sequence"/>
</dbReference>
<dbReference type="Pfam" id="PF13091">
    <property type="entry name" value="PLDc_2"/>
    <property type="match status" value="1"/>
</dbReference>
<dbReference type="SMART" id="SM00155">
    <property type="entry name" value="PLDc"/>
    <property type="match status" value="1"/>
</dbReference>
<dbReference type="EMBL" id="JAIWYP010000002">
    <property type="protein sequence ID" value="KAH3861867.1"/>
    <property type="molecule type" value="Genomic_DNA"/>
</dbReference>
<evidence type="ECO:0000256" key="5">
    <source>
        <dbReference type="ARBA" id="ARBA00040549"/>
    </source>
</evidence>
<dbReference type="SUPFAM" id="SSF56024">
    <property type="entry name" value="Phospholipase D/nuclease"/>
    <property type="match status" value="1"/>
</dbReference>
<name>A0A9D4LQD7_DREPO</name>
<feature type="domain" description="PLD phosphodiesterase" evidence="7">
    <location>
        <begin position="123"/>
        <end position="150"/>
    </location>
</feature>
<dbReference type="PANTHER" id="PTHR43856:SF1">
    <property type="entry name" value="MITOCHONDRIAL CARDIOLIPIN HYDROLASE"/>
    <property type="match status" value="1"/>
</dbReference>
<dbReference type="InterPro" id="IPR025202">
    <property type="entry name" value="PLD-like_dom"/>
</dbReference>
<keyword evidence="2" id="KW-0442">Lipid degradation</keyword>
<keyword evidence="1" id="KW-0378">Hydrolase</keyword>
<reference evidence="8" key="2">
    <citation type="submission" date="2020-11" db="EMBL/GenBank/DDBJ databases">
        <authorList>
            <person name="McCartney M.A."/>
            <person name="Auch B."/>
            <person name="Kono T."/>
            <person name="Mallez S."/>
            <person name="Becker A."/>
            <person name="Gohl D.M."/>
            <person name="Silverstein K.A.T."/>
            <person name="Koren S."/>
            <person name="Bechman K.B."/>
            <person name="Herman A."/>
            <person name="Abrahante J.E."/>
            <person name="Garbe J."/>
        </authorList>
    </citation>
    <scope>NUCLEOTIDE SEQUENCE</scope>
    <source>
        <strain evidence="8">Duluth1</strain>
        <tissue evidence="8">Whole animal</tissue>
    </source>
</reference>
<accession>A0A9D4LQD7</accession>
<dbReference type="InterPro" id="IPR051406">
    <property type="entry name" value="PLD_domain"/>
</dbReference>
<gene>
    <name evidence="8" type="ORF">DPMN_024820</name>
</gene>
<comment type="similarity">
    <text evidence="4">Belongs to the phospholipase D family. MitoPLD/Zucchini subfamily.</text>
</comment>
<evidence type="ECO:0000313" key="8">
    <source>
        <dbReference type="EMBL" id="KAH3861867.1"/>
    </source>
</evidence>
<dbReference type="PROSITE" id="PS50035">
    <property type="entry name" value="PLD"/>
    <property type="match status" value="1"/>
</dbReference>
<evidence type="ECO:0000256" key="2">
    <source>
        <dbReference type="ARBA" id="ARBA00022963"/>
    </source>
</evidence>
<dbReference type="CDD" id="cd09171">
    <property type="entry name" value="PLDc_vPLD6_like"/>
    <property type="match status" value="1"/>
</dbReference>
<dbReference type="GO" id="GO:0016891">
    <property type="term" value="F:RNA endonuclease activity producing 5'-phosphomonoesters, hydrolytic mechanism"/>
    <property type="evidence" value="ECO:0007669"/>
    <property type="project" value="TreeGrafter"/>
</dbReference>
<proteinExistence type="inferred from homology"/>
<dbReference type="GO" id="GO:0034587">
    <property type="term" value="P:piRNA processing"/>
    <property type="evidence" value="ECO:0007669"/>
    <property type="project" value="TreeGrafter"/>
</dbReference>
<organism evidence="8 9">
    <name type="scientific">Dreissena polymorpha</name>
    <name type="common">Zebra mussel</name>
    <name type="synonym">Mytilus polymorpha</name>
    <dbReference type="NCBI Taxonomy" id="45954"/>
    <lineage>
        <taxon>Eukaryota</taxon>
        <taxon>Metazoa</taxon>
        <taxon>Spiralia</taxon>
        <taxon>Lophotrochozoa</taxon>
        <taxon>Mollusca</taxon>
        <taxon>Bivalvia</taxon>
        <taxon>Autobranchia</taxon>
        <taxon>Heteroconchia</taxon>
        <taxon>Euheterodonta</taxon>
        <taxon>Imparidentia</taxon>
        <taxon>Neoheterodontei</taxon>
        <taxon>Myida</taxon>
        <taxon>Dreissenoidea</taxon>
        <taxon>Dreissenidae</taxon>
        <taxon>Dreissena</taxon>
    </lineage>
</organism>
<protein>
    <recommendedName>
        <fullName evidence="5">Mitochondrial cardiolipin hydrolase</fullName>
    </recommendedName>
    <alternativeName>
        <fullName evidence="6">Mitochondrial phospholipase</fullName>
    </alternativeName>
</protein>
<evidence type="ECO:0000256" key="6">
    <source>
        <dbReference type="ARBA" id="ARBA00043167"/>
    </source>
</evidence>
<dbReference type="InterPro" id="IPR001736">
    <property type="entry name" value="PLipase_D/transphosphatidylase"/>
</dbReference>
<evidence type="ECO:0000256" key="1">
    <source>
        <dbReference type="ARBA" id="ARBA00022801"/>
    </source>
</evidence>
<evidence type="ECO:0000259" key="7">
    <source>
        <dbReference type="PROSITE" id="PS50035"/>
    </source>
</evidence>
<evidence type="ECO:0000256" key="4">
    <source>
        <dbReference type="ARBA" id="ARBA00038012"/>
    </source>
</evidence>
<reference evidence="8" key="1">
    <citation type="journal article" date="2019" name="bioRxiv">
        <title>The Genome of the Zebra Mussel, Dreissena polymorpha: A Resource for Invasive Species Research.</title>
        <authorList>
            <person name="McCartney M.A."/>
            <person name="Auch B."/>
            <person name="Kono T."/>
            <person name="Mallez S."/>
            <person name="Zhang Y."/>
            <person name="Obille A."/>
            <person name="Becker A."/>
            <person name="Abrahante J.E."/>
            <person name="Garbe J."/>
            <person name="Badalamenti J.P."/>
            <person name="Herman A."/>
            <person name="Mangelson H."/>
            <person name="Liachko I."/>
            <person name="Sullivan S."/>
            <person name="Sone E.D."/>
            <person name="Koren S."/>
            <person name="Silverstein K.A.T."/>
            <person name="Beckman K.B."/>
            <person name="Gohl D.M."/>
        </authorList>
    </citation>
    <scope>NUCLEOTIDE SEQUENCE</scope>
    <source>
        <strain evidence="8">Duluth1</strain>
        <tissue evidence="8">Whole animal</tissue>
    </source>
</reference>
<dbReference type="GO" id="GO:0016042">
    <property type="term" value="P:lipid catabolic process"/>
    <property type="evidence" value="ECO:0007669"/>
    <property type="project" value="UniProtKB-KW"/>
</dbReference>
<dbReference type="Gene3D" id="3.30.870.10">
    <property type="entry name" value="Endonuclease Chain A"/>
    <property type="match status" value="1"/>
</dbReference>
<keyword evidence="9" id="KW-1185">Reference proteome</keyword>
<dbReference type="PANTHER" id="PTHR43856">
    <property type="entry name" value="CARDIOLIPIN HYDROLASE"/>
    <property type="match status" value="1"/>
</dbReference>
<sequence length="200" mass="23199">MCCDNAVRNNDQKQFVEEVLFFPDAQIACKEFFVGDGCRRLNCRFTHEHNSLSRLYTFLADAKQSLDVCVFVICCADLGDLLVTAHKNNVRVRVICDDEQIDITGSQIWRLRKEGIPVRTDNSSYLMHHKFVVIDGTHLLTGSFNWTRQAISGNQENLVALRNMRIVSQFSSEFEKLWKEFDPKRYNESSLHRYEDLPVS</sequence>
<evidence type="ECO:0000313" key="9">
    <source>
        <dbReference type="Proteomes" id="UP000828390"/>
    </source>
</evidence>